<name>A0A4V2MXN7_9APHY</name>
<evidence type="ECO:0000313" key="2">
    <source>
        <dbReference type="EMBL" id="TCD70847.1"/>
    </source>
</evidence>
<evidence type="ECO:0008006" key="4">
    <source>
        <dbReference type="Google" id="ProtNLM"/>
    </source>
</evidence>
<comment type="caution">
    <text evidence="2">The sequence shown here is derived from an EMBL/GenBank/DDBJ whole genome shotgun (WGS) entry which is preliminary data.</text>
</comment>
<keyword evidence="3" id="KW-1185">Reference proteome</keyword>
<evidence type="ECO:0000313" key="3">
    <source>
        <dbReference type="Proteomes" id="UP000292702"/>
    </source>
</evidence>
<dbReference type="EMBL" id="RWJN01000014">
    <property type="protein sequence ID" value="TCD70847.1"/>
    <property type="molecule type" value="Genomic_DNA"/>
</dbReference>
<dbReference type="AlphaFoldDB" id="A0A4V2MXN7"/>
<feature type="region of interest" description="Disordered" evidence="1">
    <location>
        <begin position="137"/>
        <end position="163"/>
    </location>
</feature>
<evidence type="ECO:0000256" key="1">
    <source>
        <dbReference type="SAM" id="MobiDB-lite"/>
    </source>
</evidence>
<protein>
    <recommendedName>
        <fullName evidence="4">Cyclin N-terminal domain-containing protein</fullName>
    </recommendedName>
</protein>
<feature type="compositionally biased region" description="Polar residues" evidence="1">
    <location>
        <begin position="154"/>
        <end position="163"/>
    </location>
</feature>
<dbReference type="OrthoDB" id="286814at2759"/>
<dbReference type="GO" id="GO:0016538">
    <property type="term" value="F:cyclin-dependent protein serine/threonine kinase regulator activity"/>
    <property type="evidence" value="ECO:0007669"/>
    <property type="project" value="TreeGrafter"/>
</dbReference>
<dbReference type="GO" id="GO:0005634">
    <property type="term" value="C:nucleus"/>
    <property type="evidence" value="ECO:0007669"/>
    <property type="project" value="TreeGrafter"/>
</dbReference>
<feature type="compositionally biased region" description="Acidic residues" evidence="1">
    <location>
        <begin position="137"/>
        <end position="146"/>
    </location>
</feature>
<dbReference type="STRING" id="92696.A0A4V2MXN7"/>
<dbReference type="CDD" id="cd20557">
    <property type="entry name" value="CYCLIN_ScPCL1-like"/>
    <property type="match status" value="1"/>
</dbReference>
<proteinExistence type="predicted"/>
<organism evidence="2 3">
    <name type="scientific">Steccherinum ochraceum</name>
    <dbReference type="NCBI Taxonomy" id="92696"/>
    <lineage>
        <taxon>Eukaryota</taxon>
        <taxon>Fungi</taxon>
        <taxon>Dikarya</taxon>
        <taxon>Basidiomycota</taxon>
        <taxon>Agaricomycotina</taxon>
        <taxon>Agaricomycetes</taxon>
        <taxon>Polyporales</taxon>
        <taxon>Steccherinaceae</taxon>
        <taxon>Steccherinum</taxon>
    </lineage>
</organism>
<dbReference type="InterPro" id="IPR013922">
    <property type="entry name" value="Cyclin_PHO80-like"/>
</dbReference>
<reference evidence="2 3" key="1">
    <citation type="submission" date="2018-11" db="EMBL/GenBank/DDBJ databases">
        <title>Genome assembly of Steccherinum ochraceum LE-BIN_3174, the white-rot fungus of the Steccherinaceae family (The Residual Polyporoid clade, Polyporales, Basidiomycota).</title>
        <authorList>
            <person name="Fedorova T.V."/>
            <person name="Glazunova O.A."/>
            <person name="Landesman E.O."/>
            <person name="Moiseenko K.V."/>
            <person name="Psurtseva N.V."/>
            <person name="Savinova O.S."/>
            <person name="Shakhova N.V."/>
            <person name="Tyazhelova T.V."/>
            <person name="Vasina D.V."/>
        </authorList>
    </citation>
    <scope>NUCLEOTIDE SEQUENCE [LARGE SCALE GENOMIC DNA]</scope>
    <source>
        <strain evidence="2 3">LE-BIN_3174</strain>
    </source>
</reference>
<dbReference type="Proteomes" id="UP000292702">
    <property type="component" value="Unassembled WGS sequence"/>
</dbReference>
<dbReference type="PANTHER" id="PTHR15615">
    <property type="match status" value="1"/>
</dbReference>
<dbReference type="Pfam" id="PF08613">
    <property type="entry name" value="Cyclin"/>
    <property type="match status" value="1"/>
</dbReference>
<dbReference type="PANTHER" id="PTHR15615:SF108">
    <property type="entry name" value="PROTEIN CNPPD1"/>
    <property type="match status" value="1"/>
</dbReference>
<dbReference type="GO" id="GO:0000307">
    <property type="term" value="C:cyclin-dependent protein kinase holoenzyme complex"/>
    <property type="evidence" value="ECO:0007669"/>
    <property type="project" value="TreeGrafter"/>
</dbReference>
<dbReference type="Gene3D" id="1.10.472.10">
    <property type="entry name" value="Cyclin-like"/>
    <property type="match status" value="1"/>
</dbReference>
<accession>A0A4V2MXN7</accession>
<gene>
    <name evidence="2" type="ORF">EIP91_001538</name>
</gene>
<sequence>MPVPVPVYSKHPAHPVIKQGSYSAAPQATSSSLFQHLTSNLPLPPRGPPPSLATREEWINSLPDWRRNKDRRVWEDDSSQLYSQAPSLGFQAGLTVADNAMVIKGAPAQACIPPVSTLFTAVDAQQAAALASYGMSDEEADDEMSPTDEVMGWQSDSENSPSDISDMSHGHVQMAVDQESDHDGLAYAPDYRNSAYSSVQGFSHQDTYSHRRSVDRGVFSPLYEEVSPELAIGNDPASSPIGPSTPFGEYIDRAVADAQDIYYDSGRSATEVQQPHYSYPGEYCTAQCYQCQHYQAAVEPAVQAPPAPDPVVTPSATGAYKRLAEPISEWVANFVWKVCTTGMSLPNDYAPSAFVRQYPALPPSHLAKSTHAMLLSTLLQPSAIFLALWYIVKLPVYFGPTCLRQEHGREMRFRAELLGEAHMALDREAIESYAPFRLVVLGCMLANKWLDDHTFSNKTWHTITNIPIRSLNTLEALTLDLFAHKLTIETSEWSSWLSHLMQHHVSLASPIFPQPIGRPSTSPHTIVRKALEIVADASVAHGDELLMPDAPPVPVFVGLENQHREPERFEQVYEEDVDVLEIDLDEDGPLREEYMPKRRVSSAGNGRRVQSQERVVETDRMLPPPARWSPEADEPITRGQRRLPQYAIAPALQPVPQPTMQSLPPPPFHQALELSRRLWPVDTYAPKRESATRNVFDPLPQYNVQARRPTYAPYDYGYSAAPVQSHSRSQSLSYSQPVMGQPQGHMRSYSQTRYDTGYSDVRMPEQQQYYALPPPMTYQWASFDRPTYPHGYDSAEYYQPRTSLRA</sequence>
<dbReference type="GO" id="GO:0019901">
    <property type="term" value="F:protein kinase binding"/>
    <property type="evidence" value="ECO:0007669"/>
    <property type="project" value="InterPro"/>
</dbReference>